<evidence type="ECO:0000313" key="1">
    <source>
        <dbReference type="EMBL" id="KYG29476.1"/>
    </source>
</evidence>
<dbReference type="RefSeq" id="WP_061949275.1">
    <property type="nucleotide sequence ID" value="NZ_LTAO01000023.1"/>
</dbReference>
<reference evidence="1" key="1">
    <citation type="submission" date="2016-02" db="EMBL/GenBank/DDBJ databases">
        <title>Genome sequence of Bacillus trypoxylicola KCTC 13244(T).</title>
        <authorList>
            <person name="Jeong H."/>
            <person name="Park S.-H."/>
            <person name="Choi S.-K."/>
        </authorList>
    </citation>
    <scope>NUCLEOTIDE SEQUENCE [LARGE SCALE GENOMIC DNA]</scope>
    <source>
        <strain evidence="1">KCTC 13244</strain>
    </source>
</reference>
<keyword evidence="2" id="KW-1185">Reference proteome</keyword>
<dbReference type="OrthoDB" id="112290at2"/>
<dbReference type="EMBL" id="LTAO01000023">
    <property type="protein sequence ID" value="KYG29476.1"/>
    <property type="molecule type" value="Genomic_DNA"/>
</dbReference>
<dbReference type="STRING" id="519424.AZF04_08115"/>
<comment type="caution">
    <text evidence="1">The sequence shown here is derived from an EMBL/GenBank/DDBJ whole genome shotgun (WGS) entry which is preliminary data.</text>
</comment>
<gene>
    <name evidence="1" type="ORF">AZF04_08115</name>
</gene>
<accession>A0A162DFN9</accession>
<name>A0A162DFN9_9BACI</name>
<sequence>MKQSLLLDQQSMKERALPSWFFKSYDEFKQVVIKNDFPCFFGRRAEKMGELRYSFLPHADWSELPRTLRQFLLLTQERPLVRRGLFVFVEPEEKEQSLEYYRQYFWDVMQYLNIQDKKRWPLHTPSDPNHYLWSFCFDEQSIFAFANAPAYKQRKTRDLGQSMVIGFQPRIIFEGLEGTDLGGIQSRQAVRERVEKWDQIPKHPDISHYGDPNHHEWKQFFISDNCEPIKGGCPFKAVQKD</sequence>
<protein>
    <submittedName>
        <fullName evidence="1">YqcI/YcgG family protein</fullName>
    </submittedName>
</protein>
<dbReference type="AlphaFoldDB" id="A0A162DFN9"/>
<dbReference type="InterPro" id="IPR014988">
    <property type="entry name" value="Uncharacterised_YqcI/YcgG"/>
</dbReference>
<dbReference type="PANTHER" id="PTHR40045">
    <property type="entry name" value="YCGG FAMILY PROTEIN"/>
    <property type="match status" value="1"/>
</dbReference>
<evidence type="ECO:0000313" key="2">
    <source>
        <dbReference type="Proteomes" id="UP000075806"/>
    </source>
</evidence>
<proteinExistence type="predicted"/>
<dbReference type="Pfam" id="PF08892">
    <property type="entry name" value="YqcI_YcgG"/>
    <property type="match status" value="1"/>
</dbReference>
<dbReference type="PANTHER" id="PTHR40045:SF1">
    <property type="entry name" value="YQCI_YCGG FAMILY PROTEIN"/>
    <property type="match status" value="1"/>
</dbReference>
<dbReference type="Proteomes" id="UP000075806">
    <property type="component" value="Unassembled WGS sequence"/>
</dbReference>
<organism evidence="1 2">
    <name type="scientific">Alkalihalobacillus trypoxylicola</name>
    <dbReference type="NCBI Taxonomy" id="519424"/>
    <lineage>
        <taxon>Bacteria</taxon>
        <taxon>Bacillati</taxon>
        <taxon>Bacillota</taxon>
        <taxon>Bacilli</taxon>
        <taxon>Bacillales</taxon>
        <taxon>Bacillaceae</taxon>
        <taxon>Alkalihalobacillus</taxon>
    </lineage>
</organism>